<dbReference type="Proteomes" id="UP000242886">
    <property type="component" value="Chromosome SDENCHOL"/>
</dbReference>
<dbReference type="AlphaFoldDB" id="A0A7Z7HSC8"/>
<evidence type="ECO:0000313" key="4">
    <source>
        <dbReference type="Proteomes" id="UP000242886"/>
    </source>
</evidence>
<feature type="compositionally biased region" description="Low complexity" evidence="1">
    <location>
        <begin position="186"/>
        <end position="198"/>
    </location>
</feature>
<evidence type="ECO:0008006" key="5">
    <source>
        <dbReference type="Google" id="ProtNLM"/>
    </source>
</evidence>
<dbReference type="InterPro" id="IPR008620">
    <property type="entry name" value="FixH"/>
</dbReference>
<reference evidence="3" key="1">
    <citation type="submission" date="2017-03" db="EMBL/GenBank/DDBJ databases">
        <authorList>
            <consortium name="AG Boll"/>
        </authorList>
    </citation>
    <scope>NUCLEOTIDE SEQUENCE [LARGE SCALE GENOMIC DNA]</scope>
    <source>
        <strain evidence="3">Chol</strain>
    </source>
</reference>
<evidence type="ECO:0000256" key="2">
    <source>
        <dbReference type="SAM" id="Phobius"/>
    </source>
</evidence>
<protein>
    <recommendedName>
        <fullName evidence="5">FixH family protein</fullName>
    </recommendedName>
</protein>
<sequence>MTNKSHSPNTMNGMTPAAGAPWYRHRWPWLLMAGPLVVVVASFITLWLAIRTDDGLVTENYYRQGLAINQTLKLSERAREMGLEAGLTMELDQIIVRLAAAGPGFEPPAALRVTISHPTRAGLDQVQTLTRQGDHYVGQFRLPAEGHWTVMLEDTAKTWLMLGNIVLPASGEQVFGGSILPDETEAPAAAEKPAENPA</sequence>
<dbReference type="RefSeq" id="WP_154716928.1">
    <property type="nucleotide sequence ID" value="NZ_LT837803.1"/>
</dbReference>
<feature type="region of interest" description="Disordered" evidence="1">
    <location>
        <begin position="178"/>
        <end position="198"/>
    </location>
</feature>
<dbReference type="EMBL" id="LT837803">
    <property type="protein sequence ID" value="SMB27605.1"/>
    <property type="molecule type" value="Genomic_DNA"/>
</dbReference>
<accession>A0A7Z7HSC8</accession>
<proteinExistence type="predicted"/>
<keyword evidence="2" id="KW-0472">Membrane</keyword>
<keyword evidence="2" id="KW-1133">Transmembrane helix</keyword>
<dbReference type="Pfam" id="PF05751">
    <property type="entry name" value="FixH"/>
    <property type="match status" value="1"/>
</dbReference>
<evidence type="ECO:0000256" key="1">
    <source>
        <dbReference type="SAM" id="MobiDB-lite"/>
    </source>
</evidence>
<gene>
    <name evidence="3" type="ORF">SDENCHOL_20426</name>
</gene>
<keyword evidence="4" id="KW-1185">Reference proteome</keyword>
<name>A0A7Z7HSC8_9PROT</name>
<evidence type="ECO:0000313" key="3">
    <source>
        <dbReference type="EMBL" id="SMB27605.1"/>
    </source>
</evidence>
<organism evidence="3 4">
    <name type="scientific">Sterolibacterium denitrificans</name>
    <dbReference type="NCBI Taxonomy" id="157592"/>
    <lineage>
        <taxon>Bacteria</taxon>
        <taxon>Pseudomonadati</taxon>
        <taxon>Pseudomonadota</taxon>
        <taxon>Betaproteobacteria</taxon>
        <taxon>Nitrosomonadales</taxon>
        <taxon>Sterolibacteriaceae</taxon>
        <taxon>Sterolibacterium</taxon>
    </lineage>
</organism>
<feature type="transmembrane region" description="Helical" evidence="2">
    <location>
        <begin position="29"/>
        <end position="50"/>
    </location>
</feature>
<keyword evidence="2" id="KW-0812">Transmembrane</keyword>